<comment type="caution">
    <text evidence="2">The sequence shown here is derived from an EMBL/GenBank/DDBJ whole genome shotgun (WGS) entry which is preliminary data.</text>
</comment>
<dbReference type="RefSeq" id="WP_105072283.1">
    <property type="nucleotide sequence ID" value="NZ_MTPW01000001.1"/>
</dbReference>
<dbReference type="EMBL" id="MTPW01000001">
    <property type="protein sequence ID" value="PQJ33231.1"/>
    <property type="molecule type" value="Genomic_DNA"/>
</dbReference>
<proteinExistence type="predicted"/>
<feature type="transmembrane region" description="Helical" evidence="1">
    <location>
        <begin position="48"/>
        <end position="69"/>
    </location>
</feature>
<keyword evidence="3" id="KW-1185">Reference proteome</keyword>
<dbReference type="AlphaFoldDB" id="A0A2S7UF64"/>
<sequence>MNIKRNILLALIASLTLGLAPFHPEPHIWGKIKWIAGGGHGMGLMDYWDTFMHGAPWITLVFFIFIYLIRSFKKATDS</sequence>
<dbReference type="OrthoDB" id="1467821at2"/>
<evidence type="ECO:0000313" key="2">
    <source>
        <dbReference type="EMBL" id="PQJ33231.1"/>
    </source>
</evidence>
<gene>
    <name evidence="2" type="ORF">BST92_12870</name>
</gene>
<keyword evidence="1" id="KW-0812">Transmembrane</keyword>
<name>A0A2S7UF64_9FLAO</name>
<evidence type="ECO:0008006" key="4">
    <source>
        <dbReference type="Google" id="ProtNLM"/>
    </source>
</evidence>
<evidence type="ECO:0000313" key="3">
    <source>
        <dbReference type="Proteomes" id="UP000239747"/>
    </source>
</evidence>
<evidence type="ECO:0000256" key="1">
    <source>
        <dbReference type="SAM" id="Phobius"/>
    </source>
</evidence>
<reference evidence="2 3" key="1">
    <citation type="submission" date="2017-01" db="EMBL/GenBank/DDBJ databases">
        <title>Trade-off between light-utilization and light-protection in marine flavobacteria.</title>
        <authorList>
            <person name="Kumagai Y."/>
            <person name="Yoshizawa S."/>
            <person name="Kogure K."/>
            <person name="Iwasaki W."/>
        </authorList>
    </citation>
    <scope>NUCLEOTIDE SEQUENCE [LARGE SCALE GENOMIC DNA]</scope>
    <source>
        <strain evidence="2 3">KCTC 32109</strain>
    </source>
</reference>
<dbReference type="Proteomes" id="UP000239747">
    <property type="component" value="Unassembled WGS sequence"/>
</dbReference>
<keyword evidence="1" id="KW-1133">Transmembrane helix</keyword>
<organism evidence="2 3">
    <name type="scientific">Nonlabens arenilitoris</name>
    <dbReference type="NCBI Taxonomy" id="1217969"/>
    <lineage>
        <taxon>Bacteria</taxon>
        <taxon>Pseudomonadati</taxon>
        <taxon>Bacteroidota</taxon>
        <taxon>Flavobacteriia</taxon>
        <taxon>Flavobacteriales</taxon>
        <taxon>Flavobacteriaceae</taxon>
        <taxon>Nonlabens</taxon>
    </lineage>
</organism>
<accession>A0A2S7UF64</accession>
<keyword evidence="1" id="KW-0472">Membrane</keyword>
<protein>
    <recommendedName>
        <fullName evidence="4">RND transporter</fullName>
    </recommendedName>
</protein>